<feature type="domain" description="CobQ/CobB/MinD/ParA nucleotide binding" evidence="3">
    <location>
        <begin position="32"/>
        <end position="130"/>
    </location>
</feature>
<organism evidence="4 5">
    <name type="scientific">Aquiluna borgnonia</name>
    <dbReference type="NCBI Taxonomy" id="2499157"/>
    <lineage>
        <taxon>Bacteria</taxon>
        <taxon>Bacillati</taxon>
        <taxon>Actinomycetota</taxon>
        <taxon>Actinomycetes</taxon>
        <taxon>Micrococcales</taxon>
        <taxon>Microbacteriaceae</taxon>
        <taxon>Luna cluster</taxon>
        <taxon>Luna-1 subcluster</taxon>
        <taxon>Aquiluna</taxon>
    </lineage>
</organism>
<dbReference type="AlphaFoldDB" id="A0A7D4TQW3"/>
<dbReference type="Pfam" id="PF01656">
    <property type="entry name" value="CbiA"/>
    <property type="match status" value="1"/>
</dbReference>
<dbReference type="GO" id="GO:0016887">
    <property type="term" value="F:ATP hydrolysis activity"/>
    <property type="evidence" value="ECO:0007669"/>
    <property type="project" value="TreeGrafter"/>
</dbReference>
<keyword evidence="5" id="KW-1185">Reference proteome</keyword>
<sequence length="290" mass="31452">MISRTEAPEIVLPTFGQPVSGRSAFVVGVWGSAGSGKTTVACNLAFELAELGTSVLLVDADGRRPSIAALMNLVESGPGITAVTRLGRQGRLDESELRRLCTEIRFENHTLDVLTGLNIPNRWPELDKPGLEALLKVAGEVHDFVIVDLNDELESGLISSRAEGERNLATNFFTETADVVLGVFAADPVGINRFLFEARDVGFDYWPIANRVTPTTIGKHPERQIRESMAKLGRITPRAMLPDDSVSAHWSLLNGKPLRFMSKSSKLAAALKLLALDLFDSRAATLNSGM</sequence>
<dbReference type="PANTHER" id="PTHR43384">
    <property type="entry name" value="SEPTUM SITE-DETERMINING PROTEIN MIND HOMOLOG, CHLOROPLASTIC-RELATED"/>
    <property type="match status" value="1"/>
</dbReference>
<dbReference type="GO" id="GO:0005524">
    <property type="term" value="F:ATP binding"/>
    <property type="evidence" value="ECO:0007669"/>
    <property type="project" value="UniProtKB-KW"/>
</dbReference>
<evidence type="ECO:0000256" key="2">
    <source>
        <dbReference type="ARBA" id="ARBA00022840"/>
    </source>
</evidence>
<name>A0A7D4TQW3_9MICO</name>
<evidence type="ECO:0000313" key="4">
    <source>
        <dbReference type="EMBL" id="QKJ24893.1"/>
    </source>
</evidence>
<dbReference type="KEGG" id="aqg:HRU87_01410"/>
<evidence type="ECO:0000313" key="5">
    <source>
        <dbReference type="Proteomes" id="UP000501003"/>
    </source>
</evidence>
<dbReference type="SUPFAM" id="SSF52540">
    <property type="entry name" value="P-loop containing nucleoside triphosphate hydrolases"/>
    <property type="match status" value="1"/>
</dbReference>
<keyword evidence="2" id="KW-0067">ATP-binding</keyword>
<dbReference type="Gene3D" id="3.40.50.300">
    <property type="entry name" value="P-loop containing nucleotide triphosphate hydrolases"/>
    <property type="match status" value="1"/>
</dbReference>
<protein>
    <submittedName>
        <fullName evidence="4">AAA family ATPase</fullName>
    </submittedName>
</protein>
<evidence type="ECO:0000259" key="3">
    <source>
        <dbReference type="Pfam" id="PF01656"/>
    </source>
</evidence>
<accession>A0A7D4TQW3</accession>
<dbReference type="PANTHER" id="PTHR43384:SF6">
    <property type="entry name" value="SEPTUM SITE-DETERMINING PROTEIN MIND HOMOLOG, CHLOROPLASTIC"/>
    <property type="match status" value="1"/>
</dbReference>
<dbReference type="GO" id="GO:0005829">
    <property type="term" value="C:cytosol"/>
    <property type="evidence" value="ECO:0007669"/>
    <property type="project" value="TreeGrafter"/>
</dbReference>
<proteinExistence type="predicted"/>
<dbReference type="RefSeq" id="WP_173493190.1">
    <property type="nucleotide sequence ID" value="NZ_CP054056.1"/>
</dbReference>
<dbReference type="InterPro" id="IPR027417">
    <property type="entry name" value="P-loop_NTPase"/>
</dbReference>
<dbReference type="GO" id="GO:0009898">
    <property type="term" value="C:cytoplasmic side of plasma membrane"/>
    <property type="evidence" value="ECO:0007669"/>
    <property type="project" value="TreeGrafter"/>
</dbReference>
<dbReference type="GO" id="GO:0051782">
    <property type="term" value="P:negative regulation of cell division"/>
    <property type="evidence" value="ECO:0007669"/>
    <property type="project" value="TreeGrafter"/>
</dbReference>
<keyword evidence="1" id="KW-0547">Nucleotide-binding</keyword>
<dbReference type="Proteomes" id="UP000501003">
    <property type="component" value="Chromosome"/>
</dbReference>
<dbReference type="EMBL" id="CP054056">
    <property type="protein sequence ID" value="QKJ24893.1"/>
    <property type="molecule type" value="Genomic_DNA"/>
</dbReference>
<evidence type="ECO:0000256" key="1">
    <source>
        <dbReference type="ARBA" id="ARBA00022741"/>
    </source>
</evidence>
<dbReference type="InterPro" id="IPR050625">
    <property type="entry name" value="ParA/MinD_ATPase"/>
</dbReference>
<dbReference type="InterPro" id="IPR002586">
    <property type="entry name" value="CobQ/CobB/MinD/ParA_Nub-bd_dom"/>
</dbReference>
<gene>
    <name evidence="4" type="ORF">HRU87_01410</name>
</gene>
<reference evidence="4 5" key="1">
    <citation type="submission" date="2020-05" db="EMBL/GenBank/DDBJ databases">
        <title>Aquirufa sp. strain 15G-AUS-rot a new Aquirufa species.</title>
        <authorList>
            <person name="Pitt A."/>
            <person name="Hahn M.W."/>
        </authorList>
    </citation>
    <scope>NUCLEOTIDE SEQUENCE [LARGE SCALE GENOMIC DNA]</scope>
    <source>
        <strain evidence="4 5">15G-AUS-rot</strain>
    </source>
</reference>